<organism evidence="12 13">
    <name type="scientific">Manduca sexta</name>
    <name type="common">Tobacco hawkmoth</name>
    <name type="synonym">Tobacco hornworm</name>
    <dbReference type="NCBI Taxonomy" id="7130"/>
    <lineage>
        <taxon>Eukaryota</taxon>
        <taxon>Metazoa</taxon>
        <taxon>Ecdysozoa</taxon>
        <taxon>Arthropoda</taxon>
        <taxon>Hexapoda</taxon>
        <taxon>Insecta</taxon>
        <taxon>Pterygota</taxon>
        <taxon>Neoptera</taxon>
        <taxon>Endopterygota</taxon>
        <taxon>Lepidoptera</taxon>
        <taxon>Glossata</taxon>
        <taxon>Ditrysia</taxon>
        <taxon>Bombycoidea</taxon>
        <taxon>Sphingidae</taxon>
        <taxon>Sphinginae</taxon>
        <taxon>Sphingini</taxon>
        <taxon>Manduca</taxon>
    </lineage>
</organism>
<keyword evidence="4" id="KW-0853">WD repeat</keyword>
<dbReference type="GO" id="GO:0045504">
    <property type="term" value="F:dynein heavy chain binding"/>
    <property type="evidence" value="ECO:0007669"/>
    <property type="project" value="TreeGrafter"/>
</dbReference>
<evidence type="ECO:0000256" key="10">
    <source>
        <dbReference type="ARBA" id="ARBA00023212"/>
    </source>
</evidence>
<protein>
    <recommendedName>
        <fullName evidence="14">Dynein intermediate chain 3, ciliary</fullName>
    </recommendedName>
</protein>
<evidence type="ECO:0000256" key="1">
    <source>
        <dbReference type="ARBA" id="ARBA00004430"/>
    </source>
</evidence>
<keyword evidence="10" id="KW-0206">Cytoskeleton</keyword>
<dbReference type="GO" id="GO:0005874">
    <property type="term" value="C:microtubule"/>
    <property type="evidence" value="ECO:0007669"/>
    <property type="project" value="UniProtKB-KW"/>
</dbReference>
<keyword evidence="5" id="KW-0493">Microtubule</keyword>
<accession>A0A922CGG5</accession>
<evidence type="ECO:0000256" key="7">
    <source>
        <dbReference type="ARBA" id="ARBA00023017"/>
    </source>
</evidence>
<keyword evidence="13" id="KW-1185">Reference proteome</keyword>
<dbReference type="InterPro" id="IPR001680">
    <property type="entry name" value="WD40_rpt"/>
</dbReference>
<keyword evidence="7" id="KW-0243">Dynein</keyword>
<dbReference type="PANTHER" id="PTHR12442">
    <property type="entry name" value="DYNEIN INTERMEDIATE CHAIN"/>
    <property type="match status" value="1"/>
</dbReference>
<dbReference type="SMART" id="SM00320">
    <property type="entry name" value="WD40"/>
    <property type="match status" value="6"/>
</dbReference>
<comment type="similarity">
    <text evidence="2">Belongs to the dynein intermediate chain family.</text>
</comment>
<dbReference type="Pfam" id="PF00400">
    <property type="entry name" value="WD40"/>
    <property type="match status" value="1"/>
</dbReference>
<dbReference type="Proteomes" id="UP000791440">
    <property type="component" value="Unassembled WGS sequence"/>
</dbReference>
<comment type="subcellular location">
    <subcellularLocation>
        <location evidence="1">Cytoplasm</location>
        <location evidence="1">Cytoskeleton</location>
        <location evidence="1">Cilium axoneme</location>
    </subcellularLocation>
</comment>
<reference evidence="12" key="1">
    <citation type="journal article" date="2016" name="Insect Biochem. Mol. Biol.">
        <title>Multifaceted biological insights from a draft genome sequence of the tobacco hornworm moth, Manduca sexta.</title>
        <authorList>
            <person name="Kanost M.R."/>
            <person name="Arrese E.L."/>
            <person name="Cao X."/>
            <person name="Chen Y.R."/>
            <person name="Chellapilla S."/>
            <person name="Goldsmith M.R."/>
            <person name="Grosse-Wilde E."/>
            <person name="Heckel D.G."/>
            <person name="Herndon N."/>
            <person name="Jiang H."/>
            <person name="Papanicolaou A."/>
            <person name="Qu J."/>
            <person name="Soulages J.L."/>
            <person name="Vogel H."/>
            <person name="Walters J."/>
            <person name="Waterhouse R.M."/>
            <person name="Ahn S.J."/>
            <person name="Almeida F.C."/>
            <person name="An C."/>
            <person name="Aqrawi P."/>
            <person name="Bretschneider A."/>
            <person name="Bryant W.B."/>
            <person name="Bucks S."/>
            <person name="Chao H."/>
            <person name="Chevignon G."/>
            <person name="Christen J.M."/>
            <person name="Clarke D.F."/>
            <person name="Dittmer N.T."/>
            <person name="Ferguson L.C.F."/>
            <person name="Garavelou S."/>
            <person name="Gordon K.H.J."/>
            <person name="Gunaratna R.T."/>
            <person name="Han Y."/>
            <person name="Hauser F."/>
            <person name="He Y."/>
            <person name="Heidel-Fischer H."/>
            <person name="Hirsh A."/>
            <person name="Hu Y."/>
            <person name="Jiang H."/>
            <person name="Kalra D."/>
            <person name="Klinner C."/>
            <person name="Konig C."/>
            <person name="Kovar C."/>
            <person name="Kroll A.R."/>
            <person name="Kuwar S.S."/>
            <person name="Lee S.L."/>
            <person name="Lehman R."/>
            <person name="Li K."/>
            <person name="Li Z."/>
            <person name="Liang H."/>
            <person name="Lovelace S."/>
            <person name="Lu Z."/>
            <person name="Mansfield J.H."/>
            <person name="McCulloch K.J."/>
            <person name="Mathew T."/>
            <person name="Morton B."/>
            <person name="Muzny D.M."/>
            <person name="Neunemann D."/>
            <person name="Ongeri F."/>
            <person name="Pauchet Y."/>
            <person name="Pu L.L."/>
            <person name="Pyrousis I."/>
            <person name="Rao X.J."/>
            <person name="Redding A."/>
            <person name="Roesel C."/>
            <person name="Sanchez-Gracia A."/>
            <person name="Schaack S."/>
            <person name="Shukla A."/>
            <person name="Tetreau G."/>
            <person name="Wang Y."/>
            <person name="Xiong G.H."/>
            <person name="Traut W."/>
            <person name="Walsh T.K."/>
            <person name="Worley K.C."/>
            <person name="Wu D."/>
            <person name="Wu W."/>
            <person name="Wu Y.Q."/>
            <person name="Zhang X."/>
            <person name="Zou Z."/>
            <person name="Zucker H."/>
            <person name="Briscoe A.D."/>
            <person name="Burmester T."/>
            <person name="Clem R.J."/>
            <person name="Feyereisen R."/>
            <person name="Grimmelikhuijzen C.J.P."/>
            <person name="Hamodrakas S.J."/>
            <person name="Hansson B.S."/>
            <person name="Huguet E."/>
            <person name="Jermiin L.S."/>
            <person name="Lan Q."/>
            <person name="Lehman H.K."/>
            <person name="Lorenzen M."/>
            <person name="Merzendorfer H."/>
            <person name="Michalopoulos I."/>
            <person name="Morton D.B."/>
            <person name="Muthukrishnan S."/>
            <person name="Oakeshott J.G."/>
            <person name="Palmer W."/>
            <person name="Park Y."/>
            <person name="Passarelli A.L."/>
            <person name="Rozas J."/>
            <person name="Schwartz L.M."/>
            <person name="Smith W."/>
            <person name="Southgate A."/>
            <person name="Vilcinskas A."/>
            <person name="Vogt R."/>
            <person name="Wang P."/>
            <person name="Werren J."/>
            <person name="Yu X.Q."/>
            <person name="Zhou J.J."/>
            <person name="Brown S.J."/>
            <person name="Scherer S.E."/>
            <person name="Richards S."/>
            <person name="Blissard G.W."/>
        </authorList>
    </citation>
    <scope>NUCLEOTIDE SEQUENCE</scope>
</reference>
<dbReference type="GO" id="GO:0045503">
    <property type="term" value="F:dynein light chain binding"/>
    <property type="evidence" value="ECO:0007669"/>
    <property type="project" value="TreeGrafter"/>
</dbReference>
<evidence type="ECO:0000313" key="13">
    <source>
        <dbReference type="Proteomes" id="UP000791440"/>
    </source>
</evidence>
<evidence type="ECO:0000256" key="9">
    <source>
        <dbReference type="ARBA" id="ARBA00023175"/>
    </source>
</evidence>
<evidence type="ECO:0000256" key="6">
    <source>
        <dbReference type="ARBA" id="ARBA00022737"/>
    </source>
</evidence>
<keyword evidence="3" id="KW-0963">Cytoplasm</keyword>
<evidence type="ECO:0000256" key="3">
    <source>
        <dbReference type="ARBA" id="ARBA00022490"/>
    </source>
</evidence>
<evidence type="ECO:0000256" key="11">
    <source>
        <dbReference type="ARBA" id="ARBA00023273"/>
    </source>
</evidence>
<keyword evidence="6" id="KW-0677">Repeat</keyword>
<keyword evidence="8" id="KW-0969">Cilium</keyword>
<dbReference type="Gene3D" id="2.130.10.10">
    <property type="entry name" value="YVTN repeat-like/Quinoprotein amine dehydrogenase"/>
    <property type="match status" value="2"/>
</dbReference>
<evidence type="ECO:0008006" key="14">
    <source>
        <dbReference type="Google" id="ProtNLM"/>
    </source>
</evidence>
<dbReference type="EMBL" id="JH668319">
    <property type="protein sequence ID" value="KAG6445312.1"/>
    <property type="molecule type" value="Genomic_DNA"/>
</dbReference>
<evidence type="ECO:0000256" key="8">
    <source>
        <dbReference type="ARBA" id="ARBA00023069"/>
    </source>
</evidence>
<gene>
    <name evidence="12" type="ORF">O3G_MSEX003868</name>
</gene>
<evidence type="ECO:0000256" key="4">
    <source>
        <dbReference type="ARBA" id="ARBA00022574"/>
    </source>
</evidence>
<proteinExistence type="inferred from homology"/>
<dbReference type="OrthoDB" id="366230at2759"/>
<name>A0A922CGG5_MANSE</name>
<dbReference type="GO" id="GO:0036157">
    <property type="term" value="C:outer dynein arm"/>
    <property type="evidence" value="ECO:0007669"/>
    <property type="project" value="TreeGrafter"/>
</dbReference>
<evidence type="ECO:0000256" key="5">
    <source>
        <dbReference type="ARBA" id="ARBA00022701"/>
    </source>
</evidence>
<evidence type="ECO:0000256" key="2">
    <source>
        <dbReference type="ARBA" id="ARBA00011059"/>
    </source>
</evidence>
<comment type="caution">
    <text evidence="12">The sequence shown here is derived from an EMBL/GenBank/DDBJ whole genome shotgun (WGS) entry which is preliminary data.</text>
</comment>
<dbReference type="SUPFAM" id="SSF50978">
    <property type="entry name" value="WD40 repeat-like"/>
    <property type="match status" value="1"/>
</dbReference>
<keyword evidence="11" id="KW-0966">Cell projection</keyword>
<sequence>MPYMKSTYEYTKLRKNFGRQILFQALPAQMLDSINPNIEDQQQYILRNPVHRDVQATMPQSENETNTKQVVIHEQGINHTEGGWPREVHTYNEDHVLRHCRRVMHDDNYIHTVLSLAPIMEHYVDQNNAIEMYQNYFDDMTPQKPVEKYSVRVTNIFRDVLHRSINCIQWTNEKKPKLVVAYADKYSPESDILKSNDCYIWDINRQMSPLQELNLDQACWQLACSPVDPEVVIAGLENGTVNIFDIRESANAVSSSSVYNSHRSPVTALLYTHSRTHTEFFTGSLDGQCIWWDCRNLSQPLDRLTMSVRIASGEEPCFTNAEGVTSLDYDQGLPTKFLCGTESGLVINVNRMGRTHSEVLSSYWDAHCGPVRAVHRSHCTLRMFLTCGDWAVRIWSEEVRTAPIIVTKPYRQQVTDATWAPLRYSSYMVACADGIFYYWDFLRKYKDPLVTLKVSNSELKRITPHRKGELVAIGDNDGSLFLLSLSEYMIAPGKDDKQLMMKTYERETRREHFLDTRLKEIRLKARAEEITAEDTSLGEEVDEETETKKTEEEYFKIVNEELRQMESTTPSNLTII</sequence>
<dbReference type="GO" id="GO:0036158">
    <property type="term" value="P:outer dynein arm assembly"/>
    <property type="evidence" value="ECO:0007669"/>
    <property type="project" value="TreeGrafter"/>
</dbReference>
<reference evidence="12" key="2">
    <citation type="submission" date="2020-12" db="EMBL/GenBank/DDBJ databases">
        <authorList>
            <person name="Kanost M."/>
        </authorList>
    </citation>
    <scope>NUCLEOTIDE SEQUENCE</scope>
</reference>
<dbReference type="InterPro" id="IPR036322">
    <property type="entry name" value="WD40_repeat_dom_sf"/>
</dbReference>
<dbReference type="AlphaFoldDB" id="A0A922CGG5"/>
<dbReference type="InterPro" id="IPR050687">
    <property type="entry name" value="Dynein_IC"/>
</dbReference>
<dbReference type="GO" id="GO:0003341">
    <property type="term" value="P:cilium movement"/>
    <property type="evidence" value="ECO:0007669"/>
    <property type="project" value="TreeGrafter"/>
</dbReference>
<keyword evidence="9" id="KW-0505">Motor protein</keyword>
<dbReference type="InterPro" id="IPR015943">
    <property type="entry name" value="WD40/YVTN_repeat-like_dom_sf"/>
</dbReference>
<evidence type="ECO:0000313" key="12">
    <source>
        <dbReference type="EMBL" id="KAG6445312.1"/>
    </source>
</evidence>
<dbReference type="PANTHER" id="PTHR12442:SF7">
    <property type="entry name" value="DYNEIN AXONEMAL INTERMEDIATE CHAIN 2"/>
    <property type="match status" value="1"/>
</dbReference>